<dbReference type="InterPro" id="IPR009081">
    <property type="entry name" value="PP-bd_ACP"/>
</dbReference>
<feature type="domain" description="Carrier" evidence="1">
    <location>
        <begin position="1"/>
        <end position="60"/>
    </location>
</feature>
<dbReference type="RefSeq" id="WP_212704991.1">
    <property type="nucleotide sequence ID" value="NZ_CP073581.1"/>
</dbReference>
<evidence type="ECO:0000259" key="1">
    <source>
        <dbReference type="PROSITE" id="PS50075"/>
    </source>
</evidence>
<dbReference type="Gene3D" id="1.10.1200.10">
    <property type="entry name" value="ACP-like"/>
    <property type="match status" value="1"/>
</dbReference>
<dbReference type="InterPro" id="IPR036736">
    <property type="entry name" value="ACP-like_sf"/>
</dbReference>
<dbReference type="AlphaFoldDB" id="A0A975JE41"/>
<reference evidence="2" key="1">
    <citation type="submission" date="2021-04" db="EMBL/GenBank/DDBJ databases">
        <title>Complete genome sequence for Sulfitobacter sp. strain JK7-1.</title>
        <authorList>
            <person name="Park S.-J."/>
        </authorList>
    </citation>
    <scope>NUCLEOTIDE SEQUENCE</scope>
    <source>
        <strain evidence="2">JK7-1</strain>
    </source>
</reference>
<sequence length="70" mass="7464">MLRCGPIGRHQNFFALGGQSLLAIRIMTTVSAILEEDVPVRVLFANPSIADLAAHIEHQLLGVPMTGPSA</sequence>
<accession>A0A975JE41</accession>
<organism evidence="2 3">
    <name type="scientific">Sulfitobacter albidus</name>
    <dbReference type="NCBI Taxonomy" id="2829501"/>
    <lineage>
        <taxon>Bacteria</taxon>
        <taxon>Pseudomonadati</taxon>
        <taxon>Pseudomonadota</taxon>
        <taxon>Alphaproteobacteria</taxon>
        <taxon>Rhodobacterales</taxon>
        <taxon>Roseobacteraceae</taxon>
        <taxon>Sulfitobacter</taxon>
    </lineage>
</organism>
<name>A0A975JE41_9RHOB</name>
<dbReference type="PROSITE" id="PS50075">
    <property type="entry name" value="CARRIER"/>
    <property type="match status" value="1"/>
</dbReference>
<dbReference type="Proteomes" id="UP000683291">
    <property type="component" value="Chromosome 1"/>
</dbReference>
<dbReference type="KEGG" id="sual:KDD17_01650"/>
<dbReference type="EMBL" id="CP073581">
    <property type="protein sequence ID" value="QUJ76794.1"/>
    <property type="molecule type" value="Genomic_DNA"/>
</dbReference>
<evidence type="ECO:0000313" key="3">
    <source>
        <dbReference type="Proteomes" id="UP000683291"/>
    </source>
</evidence>
<gene>
    <name evidence="2" type="ORF">KDD17_01650</name>
</gene>
<dbReference type="Pfam" id="PF00550">
    <property type="entry name" value="PP-binding"/>
    <property type="match status" value="1"/>
</dbReference>
<dbReference type="SUPFAM" id="SSF47336">
    <property type="entry name" value="ACP-like"/>
    <property type="match status" value="1"/>
</dbReference>
<proteinExistence type="predicted"/>
<protein>
    <submittedName>
        <fullName evidence="2">Acyl carrier protein</fullName>
    </submittedName>
</protein>
<evidence type="ECO:0000313" key="2">
    <source>
        <dbReference type="EMBL" id="QUJ76794.1"/>
    </source>
</evidence>
<keyword evidence="3" id="KW-1185">Reference proteome</keyword>